<accession>A0A8X6PUG1</accession>
<comment type="caution">
    <text evidence="1">The sequence shown here is derived from an EMBL/GenBank/DDBJ whole genome shotgun (WGS) entry which is preliminary data.</text>
</comment>
<dbReference type="EMBL" id="BMAW01120698">
    <property type="protein sequence ID" value="GFT90371.1"/>
    <property type="molecule type" value="Genomic_DNA"/>
</dbReference>
<evidence type="ECO:0000313" key="1">
    <source>
        <dbReference type="EMBL" id="GFT90371.1"/>
    </source>
</evidence>
<name>A0A8X6PUG1_NEPPI</name>
<dbReference type="Proteomes" id="UP000887013">
    <property type="component" value="Unassembled WGS sequence"/>
</dbReference>
<reference evidence="1" key="1">
    <citation type="submission" date="2020-08" db="EMBL/GenBank/DDBJ databases">
        <title>Multicomponent nature underlies the extraordinary mechanical properties of spider dragline silk.</title>
        <authorList>
            <person name="Kono N."/>
            <person name="Nakamura H."/>
            <person name="Mori M."/>
            <person name="Yoshida Y."/>
            <person name="Ohtoshi R."/>
            <person name="Malay A.D."/>
            <person name="Moran D.A.P."/>
            <person name="Tomita M."/>
            <person name="Numata K."/>
            <person name="Arakawa K."/>
        </authorList>
    </citation>
    <scope>NUCLEOTIDE SEQUENCE</scope>
</reference>
<proteinExistence type="predicted"/>
<keyword evidence="2" id="KW-1185">Reference proteome</keyword>
<dbReference type="AlphaFoldDB" id="A0A8X6PUG1"/>
<dbReference type="OrthoDB" id="6432128at2759"/>
<evidence type="ECO:0000313" key="2">
    <source>
        <dbReference type="Proteomes" id="UP000887013"/>
    </source>
</evidence>
<sequence>MDHIKRVVLLDENHYSFRHDLYNEGQDRNEAFQTQPFHDIYFIKGPSDENQRIHVAADDYGLRTNTHSNVINFGSKIDTNSFHFGSRGSHLNKFDFDEQEQRSQFQVPNTILDLKQQELHQPGIFHFKPSQFDVVAPYLKENEVNQNNMRSVYLPSSISSLEKLPLEFVPFEHPQYFLPSEELGFDIFDTKSTASEIPETYVSSIIHPLSDLPVSPLDHAFESERKIAPILYLPDSQVRNVLNIPNNLPKHVKNNFPNTSITLPPKLDHVSFPTEAEQSSSNIIEDNGTKNAAWNQNQTALGPSHDVPRESTTSKLNSFMNHMPKTNTGMKKISHLLNNFTLKSNESNTMDLNNPSNPLMKSKPLHYSVNATVTNFKNEKGSEFDNLKLKLNDVHKTINETNKNVQQVAMFNSTKHMNDEFEVGNHYGNMTKKNETKSTNLEKFIHNISIHNISKLELNPNPVLDVIDDTNNYQDIPLVPFINNFSKENESKNNISNIIIDEIVNITYTDDPLSNIENLTSRNSNKSSLFNNTLDTETTIEKFLQQKSPFKYLETIINNKTINDVTDDGSLLTYLNSSIETNFTNNNPFDGIDKMTLKSNIADFKNVSPFDDLTTALNLYGELISYDEPKDSLNTRLSSLNESIHLSNDSNDIYNSIPKSIDVRTINVSEEFKPILKDSLRMAGVNKTDGNNSSNAVGDQLVTTIILMPNATLPDSLSEIIKNDSIISEIMHLNDSKIMIGNNTDMSNSTIAIFKKIADMELGTNKTAEQILFSYIQQPVLELITENNATNDLIPKLNNTSVIFKLSNSEILSPDSILTSNDTQIQLNDRTYVDDNIMVDAPGVSSIKYLQPQTGLVNQTISLKSFPHRELININLPNEIKAEVSKATKTEKEYSSNPDMDILIVRKNNVGNELSNMENVLPSTDKLNSESKIILNIARQSDLMEPNVEESFIMEIRNRINSNANQYISNGPRNSLPFVPLDVENVEKQNIDTPQFSKENNLFTDKPSILQNVNNPELKLWEGKSGVKIEPFGVRKAYKMIPIFFKSYNSLS</sequence>
<protein>
    <submittedName>
        <fullName evidence="1">Uncharacterized protein</fullName>
    </submittedName>
</protein>
<gene>
    <name evidence="1" type="ORF">NPIL_58931</name>
</gene>
<organism evidence="1 2">
    <name type="scientific">Nephila pilipes</name>
    <name type="common">Giant wood spider</name>
    <name type="synonym">Nephila maculata</name>
    <dbReference type="NCBI Taxonomy" id="299642"/>
    <lineage>
        <taxon>Eukaryota</taxon>
        <taxon>Metazoa</taxon>
        <taxon>Ecdysozoa</taxon>
        <taxon>Arthropoda</taxon>
        <taxon>Chelicerata</taxon>
        <taxon>Arachnida</taxon>
        <taxon>Araneae</taxon>
        <taxon>Araneomorphae</taxon>
        <taxon>Entelegynae</taxon>
        <taxon>Araneoidea</taxon>
        <taxon>Nephilidae</taxon>
        <taxon>Nephila</taxon>
    </lineage>
</organism>